<dbReference type="InterPro" id="IPR000573">
    <property type="entry name" value="AconitaseA/IPMdHydase_ssu_swvl"/>
</dbReference>
<accession>A0A9Q7ADK1</accession>
<feature type="domain" description="Aconitase A/isopropylmalate dehydratase small subunit swivel" evidence="1">
    <location>
        <begin position="34"/>
        <end position="78"/>
    </location>
</feature>
<sequence>MFIGRPKGIFPSGAVLVKASGPARRRRRSPFVVGSGWSEGSRALAPRFLGIRAILAKSFARIHLANRVNFGIVPLVFRDGREYEKIAQGDRLVLETADVTVATDFDLWNETSGRAISVLCSLSDEELAIVRAGGRLRGIGTSA</sequence>
<organism evidence="2 3">
    <name type="scientific">Aminithiophilus ramosus</name>
    <dbReference type="NCBI Taxonomy" id="3029084"/>
    <lineage>
        <taxon>Bacteria</taxon>
        <taxon>Thermotogati</taxon>
        <taxon>Synergistota</taxon>
        <taxon>Synergistia</taxon>
        <taxon>Synergistales</taxon>
        <taxon>Aminithiophilaceae</taxon>
        <taxon>Aminithiophilus</taxon>
    </lineage>
</organism>
<dbReference type="Pfam" id="PF00694">
    <property type="entry name" value="Aconitase_C"/>
    <property type="match status" value="1"/>
</dbReference>
<evidence type="ECO:0000313" key="2">
    <source>
        <dbReference type="EMBL" id="QTX32399.1"/>
    </source>
</evidence>
<protein>
    <recommendedName>
        <fullName evidence="1">Aconitase A/isopropylmalate dehydratase small subunit swivel domain-containing protein</fullName>
    </recommendedName>
</protein>
<dbReference type="PANTHER" id="PTHR43160:SF4">
    <property type="entry name" value="ACONITATE HYDRATASE B"/>
    <property type="match status" value="1"/>
</dbReference>
<dbReference type="SUPFAM" id="SSF52016">
    <property type="entry name" value="LeuD/IlvD-like"/>
    <property type="match status" value="1"/>
</dbReference>
<dbReference type="InterPro" id="IPR050926">
    <property type="entry name" value="Aconitase/IPM_isomerase"/>
</dbReference>
<proteinExistence type="predicted"/>
<dbReference type="GO" id="GO:0003994">
    <property type="term" value="F:aconitate hydratase activity"/>
    <property type="evidence" value="ECO:0007669"/>
    <property type="project" value="TreeGrafter"/>
</dbReference>
<dbReference type="GO" id="GO:0051539">
    <property type="term" value="F:4 iron, 4 sulfur cluster binding"/>
    <property type="evidence" value="ECO:0007669"/>
    <property type="project" value="TreeGrafter"/>
</dbReference>
<dbReference type="InterPro" id="IPR015928">
    <property type="entry name" value="Aconitase/3IPM_dehydase_swvl"/>
</dbReference>
<dbReference type="GO" id="GO:0006099">
    <property type="term" value="P:tricarboxylic acid cycle"/>
    <property type="evidence" value="ECO:0007669"/>
    <property type="project" value="TreeGrafter"/>
</dbReference>
<name>A0A9Q7ADK1_9BACT</name>
<dbReference type="Proteomes" id="UP000671879">
    <property type="component" value="Chromosome"/>
</dbReference>
<evidence type="ECO:0000313" key="3">
    <source>
        <dbReference type="Proteomes" id="UP000671879"/>
    </source>
</evidence>
<reference evidence="3" key="1">
    <citation type="submission" date="2021-04" db="EMBL/GenBank/DDBJ databases">
        <title>A novel Synergistetes isolate from a pyrite-forming mixed culture.</title>
        <authorList>
            <person name="Bunk B."/>
            <person name="Sproer C."/>
            <person name="Spring S."/>
            <person name="Pester M."/>
        </authorList>
    </citation>
    <scope>NUCLEOTIDE SEQUENCE [LARGE SCALE GENOMIC DNA]</scope>
    <source>
        <strain evidence="3">J.5.4.2-T.3.5.2</strain>
    </source>
</reference>
<gene>
    <name evidence="2" type="ORF">KAR29_00135</name>
</gene>
<dbReference type="PANTHER" id="PTHR43160">
    <property type="entry name" value="ACONITATE HYDRATASE B"/>
    <property type="match status" value="1"/>
</dbReference>
<dbReference type="KEGG" id="aram:KAR29_00135"/>
<dbReference type="RefSeq" id="WP_274373632.1">
    <property type="nucleotide sequence ID" value="NZ_CP072943.1"/>
</dbReference>
<dbReference type="EMBL" id="CP072943">
    <property type="protein sequence ID" value="QTX32399.1"/>
    <property type="molecule type" value="Genomic_DNA"/>
</dbReference>
<evidence type="ECO:0000259" key="1">
    <source>
        <dbReference type="Pfam" id="PF00694"/>
    </source>
</evidence>
<keyword evidence="3" id="KW-1185">Reference proteome</keyword>
<dbReference type="Gene3D" id="3.20.19.10">
    <property type="entry name" value="Aconitase, domain 4"/>
    <property type="match status" value="1"/>
</dbReference>
<dbReference type="AlphaFoldDB" id="A0A9Q7ADK1"/>